<protein>
    <submittedName>
        <fullName evidence="3">Uncharacterized protein (DUF305 family)</fullName>
    </submittedName>
</protein>
<evidence type="ECO:0000256" key="1">
    <source>
        <dbReference type="SAM" id="SignalP"/>
    </source>
</evidence>
<dbReference type="InterPro" id="IPR005183">
    <property type="entry name" value="DUF305_CopM-like"/>
</dbReference>
<dbReference type="PANTHER" id="PTHR36933">
    <property type="entry name" value="SLL0788 PROTEIN"/>
    <property type="match status" value="1"/>
</dbReference>
<dbReference type="Gene3D" id="1.20.1260.10">
    <property type="match status" value="1"/>
</dbReference>
<proteinExistence type="predicted"/>
<dbReference type="PANTHER" id="PTHR36933:SF1">
    <property type="entry name" value="SLL0788 PROTEIN"/>
    <property type="match status" value="1"/>
</dbReference>
<dbReference type="EMBL" id="JACHLK010000002">
    <property type="protein sequence ID" value="MBB6558722.1"/>
    <property type="molecule type" value="Genomic_DNA"/>
</dbReference>
<dbReference type="Pfam" id="PF03713">
    <property type="entry name" value="DUF305"/>
    <property type="match status" value="1"/>
</dbReference>
<name>A0A7X0U812_9BURK</name>
<sequence length="138" mass="14715">MTDSYPVLKAIPAAALVFSALLCPVITQAQQAPHPGMKGSGMDASMPAGKMDMKSMMKENNEKMSSLAMTGNPDVDFAQMMRIHHQGAIDMAQSQLRDGKDPQLLKMAKEIISAQKKEIAVLDAFLARSGKAPAAAAK</sequence>
<keyword evidence="1" id="KW-0732">Signal</keyword>
<dbReference type="AlphaFoldDB" id="A0A7X0U812"/>
<dbReference type="RefSeq" id="WP_260420123.1">
    <property type="nucleotide sequence ID" value="NZ_JACHLK010000002.1"/>
</dbReference>
<evidence type="ECO:0000259" key="2">
    <source>
        <dbReference type="Pfam" id="PF03713"/>
    </source>
</evidence>
<evidence type="ECO:0000313" key="4">
    <source>
        <dbReference type="Proteomes" id="UP000575083"/>
    </source>
</evidence>
<feature type="signal peptide" evidence="1">
    <location>
        <begin position="1"/>
        <end position="29"/>
    </location>
</feature>
<comment type="caution">
    <text evidence="3">The sequence shown here is derived from an EMBL/GenBank/DDBJ whole genome shotgun (WGS) entry which is preliminary data.</text>
</comment>
<evidence type="ECO:0000313" key="3">
    <source>
        <dbReference type="EMBL" id="MBB6558722.1"/>
    </source>
</evidence>
<feature type="domain" description="DUF305" evidence="2">
    <location>
        <begin position="39"/>
        <end position="125"/>
    </location>
</feature>
<feature type="chain" id="PRO_5030685414" evidence="1">
    <location>
        <begin position="30"/>
        <end position="138"/>
    </location>
</feature>
<gene>
    <name evidence="3" type="ORF">HNP48_001386</name>
</gene>
<reference evidence="3 4" key="1">
    <citation type="submission" date="2020-08" db="EMBL/GenBank/DDBJ databases">
        <title>Functional genomics of gut bacteria from endangered species of beetles.</title>
        <authorList>
            <person name="Carlos-Shanley C."/>
        </authorList>
    </citation>
    <scope>NUCLEOTIDE SEQUENCE [LARGE SCALE GENOMIC DNA]</scope>
    <source>
        <strain evidence="3 4">S00198</strain>
    </source>
</reference>
<keyword evidence="4" id="KW-1185">Reference proteome</keyword>
<dbReference type="Proteomes" id="UP000575083">
    <property type="component" value="Unassembled WGS sequence"/>
</dbReference>
<organism evidence="3 4">
    <name type="scientific">Acidovorax soli</name>
    <dbReference type="NCBI Taxonomy" id="592050"/>
    <lineage>
        <taxon>Bacteria</taxon>
        <taxon>Pseudomonadati</taxon>
        <taxon>Pseudomonadota</taxon>
        <taxon>Betaproteobacteria</taxon>
        <taxon>Burkholderiales</taxon>
        <taxon>Comamonadaceae</taxon>
        <taxon>Acidovorax</taxon>
    </lineage>
</organism>
<accession>A0A7X0U812</accession>
<dbReference type="InterPro" id="IPR012347">
    <property type="entry name" value="Ferritin-like"/>
</dbReference>